<sequence length="213" mass="23048">MPTPPPDRRTALKLRHRRAIVDGARALIQERGGPAFTADELAQRADVSRRTVFNHFPSVADVVMTTASETLEAALAGFSSAAAGAPARAVSRAVMFDEIAELLRADDVVHAVGYLYGVLAPLDAHCDPRSRQFVLDAFPRAATHLARELTRRYPDADPLDVDLLVVSLVHGLGVIAHRWAAEVDPGAPDARARWDALVDRLVHSVRTGYLPGP</sequence>
<name>A0A511FFA7_9CELL</name>
<dbReference type="GO" id="GO:0003700">
    <property type="term" value="F:DNA-binding transcription factor activity"/>
    <property type="evidence" value="ECO:0007669"/>
    <property type="project" value="TreeGrafter"/>
</dbReference>
<evidence type="ECO:0000256" key="4">
    <source>
        <dbReference type="PROSITE-ProRule" id="PRU00335"/>
    </source>
</evidence>
<keyword evidence="8" id="KW-1185">Reference proteome</keyword>
<keyword evidence="1" id="KW-0805">Transcription regulation</keyword>
<dbReference type="InterPro" id="IPR001647">
    <property type="entry name" value="HTH_TetR"/>
</dbReference>
<dbReference type="PROSITE" id="PS50977">
    <property type="entry name" value="HTH_TETR_2"/>
    <property type="match status" value="1"/>
</dbReference>
<evidence type="ECO:0000256" key="2">
    <source>
        <dbReference type="ARBA" id="ARBA00023125"/>
    </source>
</evidence>
<dbReference type="PRINTS" id="PR00455">
    <property type="entry name" value="HTHTETR"/>
</dbReference>
<evidence type="ECO:0000313" key="9">
    <source>
        <dbReference type="Proteomes" id="UP000564629"/>
    </source>
</evidence>
<comment type="caution">
    <text evidence="6">The sequence shown here is derived from an EMBL/GenBank/DDBJ whole genome shotgun (WGS) entry which is preliminary data.</text>
</comment>
<reference evidence="7 9" key="2">
    <citation type="submission" date="2020-08" db="EMBL/GenBank/DDBJ databases">
        <title>Sequencing the genomes of 1000 actinobacteria strains.</title>
        <authorList>
            <person name="Klenk H.-P."/>
        </authorList>
    </citation>
    <scope>NUCLEOTIDE SEQUENCE [LARGE SCALE GENOMIC DNA]</scope>
    <source>
        <strain evidence="7 9">DSM 9581</strain>
    </source>
</reference>
<evidence type="ECO:0000313" key="6">
    <source>
        <dbReference type="EMBL" id="GEL47935.1"/>
    </source>
</evidence>
<proteinExistence type="predicted"/>
<dbReference type="Gene3D" id="1.10.357.10">
    <property type="entry name" value="Tetracycline Repressor, domain 2"/>
    <property type="match status" value="1"/>
</dbReference>
<dbReference type="Proteomes" id="UP000321723">
    <property type="component" value="Unassembled WGS sequence"/>
</dbReference>
<reference evidence="6 8" key="1">
    <citation type="submission" date="2019-07" db="EMBL/GenBank/DDBJ databases">
        <title>Whole genome shotgun sequence of Cellulomonas hominis NBRC 16055.</title>
        <authorList>
            <person name="Hosoyama A."/>
            <person name="Uohara A."/>
            <person name="Ohji S."/>
            <person name="Ichikawa N."/>
        </authorList>
    </citation>
    <scope>NUCLEOTIDE SEQUENCE [LARGE SCALE GENOMIC DNA]</scope>
    <source>
        <strain evidence="6 8">NBRC 16055</strain>
    </source>
</reference>
<dbReference type="EMBL" id="BJVQ01000054">
    <property type="protein sequence ID" value="GEL47935.1"/>
    <property type="molecule type" value="Genomic_DNA"/>
</dbReference>
<organism evidence="6 8">
    <name type="scientific">Cellulomonas hominis</name>
    <dbReference type="NCBI Taxonomy" id="156981"/>
    <lineage>
        <taxon>Bacteria</taxon>
        <taxon>Bacillati</taxon>
        <taxon>Actinomycetota</taxon>
        <taxon>Actinomycetes</taxon>
        <taxon>Micrococcales</taxon>
        <taxon>Cellulomonadaceae</taxon>
        <taxon>Cellulomonas</taxon>
    </lineage>
</organism>
<evidence type="ECO:0000259" key="5">
    <source>
        <dbReference type="PROSITE" id="PS50977"/>
    </source>
</evidence>
<keyword evidence="3" id="KW-0804">Transcription</keyword>
<feature type="DNA-binding region" description="H-T-H motif" evidence="4">
    <location>
        <begin position="37"/>
        <end position="56"/>
    </location>
</feature>
<evidence type="ECO:0000313" key="7">
    <source>
        <dbReference type="EMBL" id="MBB5471266.1"/>
    </source>
</evidence>
<evidence type="ECO:0000256" key="3">
    <source>
        <dbReference type="ARBA" id="ARBA00023163"/>
    </source>
</evidence>
<accession>A0A511FFA7</accession>
<gene>
    <name evidence="6" type="ORF">CHO01_30510</name>
    <name evidence="7" type="ORF">HNR08_000002</name>
</gene>
<keyword evidence="2 4" id="KW-0238">DNA-binding</keyword>
<evidence type="ECO:0000313" key="8">
    <source>
        <dbReference type="Proteomes" id="UP000321723"/>
    </source>
</evidence>
<dbReference type="Proteomes" id="UP000564629">
    <property type="component" value="Unassembled WGS sequence"/>
</dbReference>
<dbReference type="InterPro" id="IPR050109">
    <property type="entry name" value="HTH-type_TetR-like_transc_reg"/>
</dbReference>
<dbReference type="AlphaFoldDB" id="A0A511FFA7"/>
<dbReference type="RefSeq" id="WP_183834682.1">
    <property type="nucleotide sequence ID" value="NZ_BJVQ01000054.1"/>
</dbReference>
<feature type="domain" description="HTH tetR-type" evidence="5">
    <location>
        <begin position="14"/>
        <end position="74"/>
    </location>
</feature>
<protein>
    <submittedName>
        <fullName evidence="7">AcrR family transcriptional regulator</fullName>
    </submittedName>
</protein>
<evidence type="ECO:0000256" key="1">
    <source>
        <dbReference type="ARBA" id="ARBA00023015"/>
    </source>
</evidence>
<dbReference type="GO" id="GO:0000976">
    <property type="term" value="F:transcription cis-regulatory region binding"/>
    <property type="evidence" value="ECO:0007669"/>
    <property type="project" value="TreeGrafter"/>
</dbReference>
<dbReference type="SUPFAM" id="SSF46689">
    <property type="entry name" value="Homeodomain-like"/>
    <property type="match status" value="1"/>
</dbReference>
<dbReference type="InterPro" id="IPR009057">
    <property type="entry name" value="Homeodomain-like_sf"/>
</dbReference>
<dbReference type="PANTHER" id="PTHR30055:SF234">
    <property type="entry name" value="HTH-TYPE TRANSCRIPTIONAL REGULATOR BETI"/>
    <property type="match status" value="1"/>
</dbReference>
<dbReference type="PANTHER" id="PTHR30055">
    <property type="entry name" value="HTH-TYPE TRANSCRIPTIONAL REGULATOR RUTR"/>
    <property type="match status" value="1"/>
</dbReference>
<dbReference type="EMBL" id="JACHDN010000001">
    <property type="protein sequence ID" value="MBB5471266.1"/>
    <property type="molecule type" value="Genomic_DNA"/>
</dbReference>
<dbReference type="Pfam" id="PF00440">
    <property type="entry name" value="TetR_N"/>
    <property type="match status" value="1"/>
</dbReference>